<evidence type="ECO:0000313" key="2">
    <source>
        <dbReference type="Proteomes" id="UP000789920"/>
    </source>
</evidence>
<comment type="caution">
    <text evidence="1">The sequence shown here is derived from an EMBL/GenBank/DDBJ whole genome shotgun (WGS) entry which is preliminary data.</text>
</comment>
<evidence type="ECO:0000313" key="1">
    <source>
        <dbReference type="EMBL" id="CAG8725352.1"/>
    </source>
</evidence>
<dbReference type="Proteomes" id="UP000789920">
    <property type="component" value="Unassembled WGS sequence"/>
</dbReference>
<name>A0ACA9PUD7_9GLOM</name>
<keyword evidence="2" id="KW-1185">Reference proteome</keyword>
<reference evidence="1" key="1">
    <citation type="submission" date="2021-06" db="EMBL/GenBank/DDBJ databases">
        <authorList>
            <person name="Kallberg Y."/>
            <person name="Tangrot J."/>
            <person name="Rosling A."/>
        </authorList>
    </citation>
    <scope>NUCLEOTIDE SEQUENCE</scope>
    <source>
        <strain evidence="1">MA461A</strain>
    </source>
</reference>
<organism evidence="1 2">
    <name type="scientific">Racocetra persica</name>
    <dbReference type="NCBI Taxonomy" id="160502"/>
    <lineage>
        <taxon>Eukaryota</taxon>
        <taxon>Fungi</taxon>
        <taxon>Fungi incertae sedis</taxon>
        <taxon>Mucoromycota</taxon>
        <taxon>Glomeromycotina</taxon>
        <taxon>Glomeromycetes</taxon>
        <taxon>Diversisporales</taxon>
        <taxon>Gigasporaceae</taxon>
        <taxon>Racocetra</taxon>
    </lineage>
</organism>
<sequence length="247" mass="28561">MKRVSHLRVGGKPIRSAEGVVLYLIKYLAKSFQMRENKVLSQKVGLLPGMGIYKIFRVIYGYENGQAFIQQKRKKPLTSSQVFINNEYGFQQEAEQEFSPYFDEKEHLKKDARKILQKREPQPTNNAKSSKTNSESRVILAKKAPEKKAKAEKSNKHILPNLSRIKLPAFTKFQDYQVQDLDFIKINEYEPLEEIGESADSQAWRDSVPTELIYNHIYLKEIRSQISGGYSWAGLSTDDAIKRYADY</sequence>
<dbReference type="EMBL" id="CAJVQC010024149">
    <property type="protein sequence ID" value="CAG8725352.1"/>
    <property type="molecule type" value="Genomic_DNA"/>
</dbReference>
<proteinExistence type="predicted"/>
<gene>
    <name evidence="1" type="ORF">RPERSI_LOCUS11648</name>
</gene>
<accession>A0ACA9PUD7</accession>
<protein>
    <submittedName>
        <fullName evidence="1">9674_t:CDS:1</fullName>
    </submittedName>
</protein>